<organism evidence="1 2">
    <name type="scientific">Hydrogenophaga pseudoflava</name>
    <name type="common">Pseudomonas carboxydoflava</name>
    <dbReference type="NCBI Taxonomy" id="47421"/>
    <lineage>
        <taxon>Bacteria</taxon>
        <taxon>Pseudomonadati</taxon>
        <taxon>Pseudomonadota</taxon>
        <taxon>Betaproteobacteria</taxon>
        <taxon>Burkholderiales</taxon>
        <taxon>Comamonadaceae</taxon>
        <taxon>Hydrogenophaga</taxon>
    </lineage>
</organism>
<protein>
    <recommendedName>
        <fullName evidence="3">MazG nucleotide pyrophosphohydrolase domain protein</fullName>
    </recommendedName>
</protein>
<name>A0A4P6WV65_HYDPS</name>
<sequence length="118" mass="13808">MDLKQISEMQIKLDQLHGFPVSFLDQHEKYAQLTKDLVGLFGEIGEFSNIVKKVNIKLDRPLEYELNITDSEKLLREELVDSLIYIIRIGAILGVDLEDEMLKKMQLNKSRYAQLRRE</sequence>
<accession>A0A4P6WV65</accession>
<evidence type="ECO:0000313" key="2">
    <source>
        <dbReference type="Proteomes" id="UP000293912"/>
    </source>
</evidence>
<reference evidence="1 2" key="1">
    <citation type="submission" date="2019-03" db="EMBL/GenBank/DDBJ databases">
        <authorList>
            <person name="Sebastian G."/>
            <person name="Baumann P."/>
            <person name="Ruckert C."/>
            <person name="Kalinowski J."/>
            <person name="Nebel B."/>
            <person name="Takors R."/>
            <person name="Blombach B."/>
        </authorList>
    </citation>
    <scope>NUCLEOTIDE SEQUENCE [LARGE SCALE GENOMIC DNA]</scope>
    <source>
        <strain evidence="1 2">DSM 1084</strain>
    </source>
</reference>
<dbReference type="AlphaFoldDB" id="A0A4P6WV65"/>
<dbReference type="EMBL" id="CP037867">
    <property type="protein sequence ID" value="QBM26085.1"/>
    <property type="molecule type" value="Genomic_DNA"/>
</dbReference>
<dbReference type="RefSeq" id="WP_133155385.1">
    <property type="nucleotide sequence ID" value="NZ_CP037867.1"/>
</dbReference>
<keyword evidence="2" id="KW-1185">Reference proteome</keyword>
<evidence type="ECO:0008006" key="3">
    <source>
        <dbReference type="Google" id="ProtNLM"/>
    </source>
</evidence>
<dbReference type="SUPFAM" id="SSF101386">
    <property type="entry name" value="all-alpha NTP pyrophosphatases"/>
    <property type="match status" value="1"/>
</dbReference>
<proteinExistence type="predicted"/>
<dbReference type="Proteomes" id="UP000293912">
    <property type="component" value="Chromosome"/>
</dbReference>
<evidence type="ECO:0000313" key="1">
    <source>
        <dbReference type="EMBL" id="QBM26085.1"/>
    </source>
</evidence>
<dbReference type="KEGG" id="hpse:HPF_00250"/>
<gene>
    <name evidence="1" type="ORF">HPF_00250</name>
</gene>
<dbReference type="Gene3D" id="1.10.287.1080">
    <property type="entry name" value="MazG-like"/>
    <property type="match status" value="1"/>
</dbReference>